<dbReference type="EMBL" id="KQ087186">
    <property type="protein sequence ID" value="KLT44576.1"/>
    <property type="molecule type" value="Genomic_DNA"/>
</dbReference>
<sequence>MTSVLFVDDFDPLVVYSNYDDWQTPNPQDNPMWWNASADVTNSPWHQATYHYTEVQGARAAFNFTGSSISVYGATGPTTSSYTVTIDGNVNALQVSNSTGRTVLYEAHNLTSDTHQLEIVNSGSGLLLDAFAVRLKLGGEDATLSNTTLDDRAPEIKYEGQWTQQQGPNFHAGTSTYTSGPGNAMMLNFTAGSAIYVYGDQVNDHGDYTVSLNGSTVGRYSGRSGCRGGFAKACEKLHGLVFFAGDLPAGSHALRIENGGPAEGNKTFFDFDYLDYTVPSVYATRNQSSDGVNTASSSNPAAPRGTTQSSDAASAVYALLWGVLAAWAVKAFL</sequence>
<proteinExistence type="predicted"/>
<accession>A0A0J0XU07</accession>
<evidence type="ECO:0000313" key="2">
    <source>
        <dbReference type="EMBL" id="KLT44576.1"/>
    </source>
</evidence>
<organism evidence="2 3">
    <name type="scientific">Cutaneotrichosporon oleaginosum</name>
    <dbReference type="NCBI Taxonomy" id="879819"/>
    <lineage>
        <taxon>Eukaryota</taxon>
        <taxon>Fungi</taxon>
        <taxon>Dikarya</taxon>
        <taxon>Basidiomycota</taxon>
        <taxon>Agaricomycotina</taxon>
        <taxon>Tremellomycetes</taxon>
        <taxon>Trichosporonales</taxon>
        <taxon>Trichosporonaceae</taxon>
        <taxon>Cutaneotrichosporon</taxon>
    </lineage>
</organism>
<dbReference type="STRING" id="879819.A0A0J0XU07"/>
<feature type="region of interest" description="Disordered" evidence="1">
    <location>
        <begin position="287"/>
        <end position="308"/>
    </location>
</feature>
<gene>
    <name evidence="2" type="ORF">CC85DRAFT_242319</name>
</gene>
<keyword evidence="3" id="KW-1185">Reference proteome</keyword>
<name>A0A0J0XU07_9TREE</name>
<dbReference type="GeneID" id="28980855"/>
<evidence type="ECO:0000313" key="3">
    <source>
        <dbReference type="Proteomes" id="UP000053611"/>
    </source>
</evidence>
<dbReference type="RefSeq" id="XP_018281067.1">
    <property type="nucleotide sequence ID" value="XM_018420252.1"/>
</dbReference>
<dbReference type="OrthoDB" id="2563669at2759"/>
<dbReference type="Gene3D" id="2.60.120.260">
    <property type="entry name" value="Galactose-binding domain-like"/>
    <property type="match status" value="2"/>
</dbReference>
<protein>
    <submittedName>
        <fullName evidence="2">Uncharacterized protein</fullName>
    </submittedName>
</protein>
<evidence type="ECO:0000256" key="1">
    <source>
        <dbReference type="SAM" id="MobiDB-lite"/>
    </source>
</evidence>
<dbReference type="AlphaFoldDB" id="A0A0J0XU07"/>
<dbReference type="Proteomes" id="UP000053611">
    <property type="component" value="Unassembled WGS sequence"/>
</dbReference>
<reference evidence="2 3" key="1">
    <citation type="submission" date="2015-03" db="EMBL/GenBank/DDBJ databases">
        <title>Genomics and transcriptomics of the oil-accumulating basidiomycete yeast T. oleaginosus allow insights into substrate utilization and the diverse evolutionary trajectories of mating systems in fungi.</title>
        <authorList>
            <consortium name="DOE Joint Genome Institute"/>
            <person name="Kourist R."/>
            <person name="Kracht O."/>
            <person name="Bracharz F."/>
            <person name="Lipzen A."/>
            <person name="Nolan M."/>
            <person name="Ohm R."/>
            <person name="Grigoriev I."/>
            <person name="Sun S."/>
            <person name="Heitman J."/>
            <person name="Bruck T."/>
            <person name="Nowrousian M."/>
        </authorList>
    </citation>
    <scope>NUCLEOTIDE SEQUENCE [LARGE SCALE GENOMIC DNA]</scope>
    <source>
        <strain evidence="2 3">IBC0246</strain>
    </source>
</reference>